<dbReference type="Pfam" id="PF12850">
    <property type="entry name" value="Metallophos_2"/>
    <property type="match status" value="1"/>
</dbReference>
<name>A0A645B5M8_9ZZZZ</name>
<dbReference type="InterPro" id="IPR000979">
    <property type="entry name" value="Phosphodiesterase_MJ0936/Vps29"/>
</dbReference>
<evidence type="ECO:0000313" key="2">
    <source>
        <dbReference type="EMBL" id="MPM60722.1"/>
    </source>
</evidence>
<feature type="domain" description="Calcineurin-like phosphoesterase" evidence="1">
    <location>
        <begin position="1"/>
        <end position="144"/>
    </location>
</feature>
<proteinExistence type="predicted"/>
<reference evidence="2" key="1">
    <citation type="submission" date="2019-08" db="EMBL/GenBank/DDBJ databases">
        <authorList>
            <person name="Kucharzyk K."/>
            <person name="Murdoch R.W."/>
            <person name="Higgins S."/>
            <person name="Loffler F."/>
        </authorList>
    </citation>
    <scope>NUCLEOTIDE SEQUENCE</scope>
</reference>
<dbReference type="SUPFAM" id="SSF56300">
    <property type="entry name" value="Metallo-dependent phosphatases"/>
    <property type="match status" value="1"/>
</dbReference>
<protein>
    <recommendedName>
        <fullName evidence="1">Calcineurin-like phosphoesterase domain-containing protein</fullName>
    </recommendedName>
</protein>
<evidence type="ECO:0000259" key="1">
    <source>
        <dbReference type="Pfam" id="PF12850"/>
    </source>
</evidence>
<accession>A0A645B5M8</accession>
<sequence>MKILVFSDSHGNVDHMTLTVERERPDRIFHLGDGWQDAERLRDMFPDIPLDQVPGNCDFRFTEPAVKLVKLGGKRILLCHGHTYRVKEGLMDVGYAAREQKADLLCFGHTHIPTQEWAGESLLLNPGSIGYWGKPTYAVVKIEDGRLTADLRKLV</sequence>
<dbReference type="EMBL" id="VSSQ01017949">
    <property type="protein sequence ID" value="MPM60722.1"/>
    <property type="molecule type" value="Genomic_DNA"/>
</dbReference>
<dbReference type="Gene3D" id="3.60.21.10">
    <property type="match status" value="1"/>
</dbReference>
<dbReference type="InterPro" id="IPR024654">
    <property type="entry name" value="Calcineurin-like_PHP_lpxH"/>
</dbReference>
<dbReference type="AlphaFoldDB" id="A0A645B5M8"/>
<comment type="caution">
    <text evidence="2">The sequence shown here is derived from an EMBL/GenBank/DDBJ whole genome shotgun (WGS) entry which is preliminary data.</text>
</comment>
<dbReference type="NCBIfam" id="TIGR00040">
    <property type="entry name" value="yfcE"/>
    <property type="match status" value="1"/>
</dbReference>
<gene>
    <name evidence="2" type="ORF">SDC9_107574</name>
</gene>
<dbReference type="PANTHER" id="PTHR11124">
    <property type="entry name" value="VACUOLAR SORTING PROTEIN VPS29"/>
    <property type="match status" value="1"/>
</dbReference>
<organism evidence="2">
    <name type="scientific">bioreactor metagenome</name>
    <dbReference type="NCBI Taxonomy" id="1076179"/>
    <lineage>
        <taxon>unclassified sequences</taxon>
        <taxon>metagenomes</taxon>
        <taxon>ecological metagenomes</taxon>
    </lineage>
</organism>
<dbReference type="InterPro" id="IPR029052">
    <property type="entry name" value="Metallo-depent_PP-like"/>
</dbReference>